<reference evidence="1 2" key="1">
    <citation type="journal article" date="2014" name="Nat. Commun.">
        <title>Multiple recent horizontal transfers of a large genomic region in cheese making fungi.</title>
        <authorList>
            <person name="Cheeseman K."/>
            <person name="Ropars J."/>
            <person name="Renault P."/>
            <person name="Dupont J."/>
            <person name="Gouzy J."/>
            <person name="Branca A."/>
            <person name="Abraham A.L."/>
            <person name="Ceppi M."/>
            <person name="Conseiller E."/>
            <person name="Debuchy R."/>
            <person name="Malagnac F."/>
            <person name="Goarin A."/>
            <person name="Silar P."/>
            <person name="Lacoste S."/>
            <person name="Sallet E."/>
            <person name="Bensimon A."/>
            <person name="Giraud T."/>
            <person name="Brygoo Y."/>
        </authorList>
    </citation>
    <scope>NUCLEOTIDE SEQUENCE [LARGE SCALE GENOMIC DNA]</scope>
    <source>
        <strain evidence="2">FM 013</strain>
    </source>
</reference>
<protein>
    <submittedName>
        <fullName evidence="1">Str. FM013</fullName>
    </submittedName>
</protein>
<dbReference type="EMBL" id="HG793135">
    <property type="protein sequence ID" value="CRL18473.1"/>
    <property type="molecule type" value="Genomic_DNA"/>
</dbReference>
<evidence type="ECO:0000313" key="2">
    <source>
        <dbReference type="Proteomes" id="UP000053732"/>
    </source>
</evidence>
<proteinExistence type="predicted"/>
<dbReference type="AlphaFoldDB" id="A0A0G4NWJ7"/>
<evidence type="ECO:0000313" key="1">
    <source>
        <dbReference type="EMBL" id="CRL18473.1"/>
    </source>
</evidence>
<gene>
    <name evidence="1" type="ORF">PCAMFM013_S002g000343</name>
</gene>
<accession>A0A0G4NWJ7</accession>
<organism evidence="1 2">
    <name type="scientific">Penicillium camemberti (strain FM 013)</name>
    <dbReference type="NCBI Taxonomy" id="1429867"/>
    <lineage>
        <taxon>Eukaryota</taxon>
        <taxon>Fungi</taxon>
        <taxon>Dikarya</taxon>
        <taxon>Ascomycota</taxon>
        <taxon>Pezizomycotina</taxon>
        <taxon>Eurotiomycetes</taxon>
        <taxon>Eurotiomycetidae</taxon>
        <taxon>Eurotiales</taxon>
        <taxon>Aspergillaceae</taxon>
        <taxon>Penicillium</taxon>
    </lineage>
</organism>
<keyword evidence="2" id="KW-1185">Reference proteome</keyword>
<dbReference type="Proteomes" id="UP000053732">
    <property type="component" value="Unassembled WGS sequence"/>
</dbReference>
<name>A0A0G4NWJ7_PENC3</name>
<sequence>MAGMEMGIGIVVLSVSLARCTLKDLEIKRLYIEWSLA</sequence>